<dbReference type="GO" id="GO:0016747">
    <property type="term" value="F:acyltransferase activity, transferring groups other than amino-acyl groups"/>
    <property type="evidence" value="ECO:0007669"/>
    <property type="project" value="InterPro"/>
</dbReference>
<dbReference type="Pfam" id="PF13673">
    <property type="entry name" value="Acetyltransf_10"/>
    <property type="match status" value="1"/>
</dbReference>
<evidence type="ECO:0000313" key="2">
    <source>
        <dbReference type="EMBL" id="QIL49104.1"/>
    </source>
</evidence>
<evidence type="ECO:0000259" key="1">
    <source>
        <dbReference type="PROSITE" id="PS51186"/>
    </source>
</evidence>
<feature type="domain" description="N-acetyltransferase" evidence="1">
    <location>
        <begin position="6"/>
        <end position="143"/>
    </location>
</feature>
<dbReference type="PROSITE" id="PS51186">
    <property type="entry name" value="GNAT"/>
    <property type="match status" value="1"/>
</dbReference>
<organism evidence="2 3">
    <name type="scientific">Vagococcus hydrophili</name>
    <dbReference type="NCBI Taxonomy" id="2714947"/>
    <lineage>
        <taxon>Bacteria</taxon>
        <taxon>Bacillati</taxon>
        <taxon>Bacillota</taxon>
        <taxon>Bacilli</taxon>
        <taxon>Lactobacillales</taxon>
        <taxon>Enterococcaceae</taxon>
        <taxon>Vagococcus</taxon>
    </lineage>
</organism>
<keyword evidence="2" id="KW-0808">Transferase</keyword>
<sequence>MSNQTIQIFKLDSKENVEQIIHILEKHQHQKFSEIEFSEITFSFAVMKDDIYQGGLTAKKTGNRVHISLLAIKEENRGSGLGSLLLEKIELIAKNKSAKYLTVNTQDYQGLGFYQKYGFTVFGELTDCPVEGTTKYFLKKELK</sequence>
<dbReference type="Proteomes" id="UP000501747">
    <property type="component" value="Chromosome"/>
</dbReference>
<protein>
    <submittedName>
        <fullName evidence="2">GNAT family N-acetyltransferase</fullName>
    </submittedName>
</protein>
<dbReference type="Gene3D" id="3.40.630.30">
    <property type="match status" value="1"/>
</dbReference>
<gene>
    <name evidence="2" type="ORF">G7082_11700</name>
</gene>
<name>A0A6G8AVL7_9ENTE</name>
<dbReference type="InterPro" id="IPR016181">
    <property type="entry name" value="Acyl_CoA_acyltransferase"/>
</dbReference>
<proteinExistence type="predicted"/>
<reference evidence="2 3" key="1">
    <citation type="submission" date="2020-03" db="EMBL/GenBank/DDBJ databases">
        <title>Vagococcus sp. nov., isolated from beetles.</title>
        <authorList>
            <person name="Hyun D.-W."/>
            <person name="Bae J.-W."/>
        </authorList>
    </citation>
    <scope>NUCLEOTIDE SEQUENCE [LARGE SCALE GENOMIC DNA]</scope>
    <source>
        <strain evidence="2 3">HDW17B</strain>
    </source>
</reference>
<dbReference type="InterPro" id="IPR000182">
    <property type="entry name" value="GNAT_dom"/>
</dbReference>
<accession>A0A6G8AVL7</accession>
<dbReference type="EMBL" id="CP049887">
    <property type="protein sequence ID" value="QIL49104.1"/>
    <property type="molecule type" value="Genomic_DNA"/>
</dbReference>
<dbReference type="KEGG" id="vhy:G7082_11700"/>
<dbReference type="AlphaFoldDB" id="A0A6G8AVL7"/>
<keyword evidence="3" id="KW-1185">Reference proteome</keyword>
<dbReference type="SUPFAM" id="SSF55729">
    <property type="entry name" value="Acyl-CoA N-acyltransferases (Nat)"/>
    <property type="match status" value="1"/>
</dbReference>
<dbReference type="RefSeq" id="WP_166035233.1">
    <property type="nucleotide sequence ID" value="NZ_CP049887.1"/>
</dbReference>
<evidence type="ECO:0000313" key="3">
    <source>
        <dbReference type="Proteomes" id="UP000501747"/>
    </source>
</evidence>
<dbReference type="CDD" id="cd04301">
    <property type="entry name" value="NAT_SF"/>
    <property type="match status" value="1"/>
</dbReference>